<dbReference type="EMBL" id="FQUV01000003">
    <property type="protein sequence ID" value="SHF00421.1"/>
    <property type="molecule type" value="Genomic_DNA"/>
</dbReference>
<proteinExistence type="predicted"/>
<reference evidence="2" key="1">
    <citation type="submission" date="2016-11" db="EMBL/GenBank/DDBJ databases">
        <authorList>
            <person name="Varghese N."/>
            <person name="Submissions S."/>
        </authorList>
    </citation>
    <scope>NUCLEOTIDE SEQUENCE [LARGE SCALE GENOMIC DNA]</scope>
    <source>
        <strain evidence="2">DSM 100566</strain>
    </source>
</reference>
<dbReference type="PANTHER" id="PTHR41260">
    <property type="entry name" value="PROTEIN ECSC"/>
    <property type="match status" value="1"/>
</dbReference>
<protein>
    <submittedName>
        <fullName evidence="1">EcsC protein family protein</fullName>
    </submittedName>
</protein>
<organism evidence="1 2">
    <name type="scientific">Litoreibacter ascidiaceicola</name>
    <dbReference type="NCBI Taxonomy" id="1486859"/>
    <lineage>
        <taxon>Bacteria</taxon>
        <taxon>Pseudomonadati</taxon>
        <taxon>Pseudomonadota</taxon>
        <taxon>Alphaproteobacteria</taxon>
        <taxon>Rhodobacterales</taxon>
        <taxon>Roseobacteraceae</taxon>
        <taxon>Litoreibacter</taxon>
    </lineage>
</organism>
<name>A0A1M4Y3U7_9RHOB</name>
<dbReference type="InterPro" id="IPR024787">
    <property type="entry name" value="EcsC"/>
</dbReference>
<dbReference type="Proteomes" id="UP000184144">
    <property type="component" value="Unassembled WGS sequence"/>
</dbReference>
<sequence length="258" mass="27301">MNQSILPPTKPADPPLETQIKHLAARYRNSRGIGLKVLNALGAKAEGLLDHLPKGARDGLDGATIKALEFSFEAAAKTRANVPDSGQWMTRALTMGTGAAGGFGGLPSALAELPVTTTVILRAIQTIAEEHGFDTTQPDTRAECLQVFASAGPLAEDDSTDLNFLTLRLSVTGATLHGVIKQVAPKLALVLGQKLAAQTIPVLGAVTGAAINYSFTSYYQEMAHVSFGLRRLAEETGSDRAALVEAFRRELSNKVTPR</sequence>
<dbReference type="PANTHER" id="PTHR41260:SF1">
    <property type="entry name" value="PROTEIN ECSC"/>
    <property type="match status" value="1"/>
</dbReference>
<keyword evidence="2" id="KW-1185">Reference proteome</keyword>
<evidence type="ECO:0000313" key="2">
    <source>
        <dbReference type="Proteomes" id="UP000184144"/>
    </source>
</evidence>
<dbReference type="AlphaFoldDB" id="A0A1M4Y3U7"/>
<accession>A0A1M4Y3U7</accession>
<dbReference type="RefSeq" id="WP_073142625.1">
    <property type="nucleotide sequence ID" value="NZ_FQUV01000003.1"/>
</dbReference>
<dbReference type="Pfam" id="PF12787">
    <property type="entry name" value="EcsC"/>
    <property type="match status" value="1"/>
</dbReference>
<gene>
    <name evidence="1" type="ORF">SAMN05444273_103406</name>
</gene>
<dbReference type="STRING" id="1486859.SAMN05444273_103406"/>
<evidence type="ECO:0000313" key="1">
    <source>
        <dbReference type="EMBL" id="SHF00421.1"/>
    </source>
</evidence>
<dbReference type="OrthoDB" id="7569638at2"/>